<dbReference type="RefSeq" id="WP_083127656.1">
    <property type="nucleotide sequence ID" value="NZ_MVIM01000013.1"/>
</dbReference>
<dbReference type="InterPro" id="IPR000084">
    <property type="entry name" value="PE-PGRS_N"/>
</dbReference>
<dbReference type="Pfam" id="PF00934">
    <property type="entry name" value="PE"/>
    <property type="match status" value="1"/>
</dbReference>
<dbReference type="EMBL" id="MVIM01000013">
    <property type="protein sequence ID" value="ORB62888.1"/>
    <property type="molecule type" value="Genomic_DNA"/>
</dbReference>
<keyword evidence="3" id="KW-1185">Reference proteome</keyword>
<comment type="caution">
    <text evidence="2">The sequence shown here is derived from an EMBL/GenBank/DDBJ whole genome shotgun (WGS) entry which is preliminary data.</text>
</comment>
<dbReference type="Gene3D" id="1.10.287.850">
    <property type="entry name" value="HP0062-like domain"/>
    <property type="match status" value="1"/>
</dbReference>
<evidence type="ECO:0000313" key="2">
    <source>
        <dbReference type="EMBL" id="ORB62888.1"/>
    </source>
</evidence>
<name>A0A1X0JJ38_9MYCO</name>
<dbReference type="OrthoDB" id="4753420at2"/>
<protein>
    <submittedName>
        <fullName evidence="2">PE family protein</fullName>
    </submittedName>
</protein>
<dbReference type="AlphaFoldDB" id="A0A1X0JJ38"/>
<evidence type="ECO:0000259" key="1">
    <source>
        <dbReference type="Pfam" id="PF00934"/>
    </source>
</evidence>
<feature type="domain" description="PE" evidence="1">
    <location>
        <begin position="6"/>
        <end position="93"/>
    </location>
</feature>
<gene>
    <name evidence="2" type="ORF">BST47_21340</name>
</gene>
<accession>A0A1X0JJ38</accession>
<dbReference type="STRING" id="75922.BST47_21340"/>
<evidence type="ECO:0000313" key="3">
    <source>
        <dbReference type="Proteomes" id="UP000192411"/>
    </source>
</evidence>
<dbReference type="SUPFAM" id="SSF140459">
    <property type="entry name" value="PE/PPE dimer-like"/>
    <property type="match status" value="1"/>
</dbReference>
<dbReference type="Proteomes" id="UP000192411">
    <property type="component" value="Unassembled WGS sequence"/>
</dbReference>
<sequence>MQPMEHNPGAVGIGTQVVANGVRGLAAGTVASAAVTALVPAGADEVSAQAAAVFAKEGVEALALNTFAQEELSRAGAAYIEIAGIYEAVDGANAANF</sequence>
<proteinExistence type="predicted"/>
<dbReference type="eggNOG" id="ENOG5031PX8">
    <property type="taxonomic scope" value="Bacteria"/>
</dbReference>
<reference evidence="2 3" key="1">
    <citation type="submission" date="2017-02" db="EMBL/GenBank/DDBJ databases">
        <title>The new phylogeny of genus Mycobacterium.</title>
        <authorList>
            <person name="Tortoli E."/>
            <person name="Trovato A."/>
            <person name="Cirillo D.M."/>
        </authorList>
    </citation>
    <scope>NUCLEOTIDE SEQUENCE [LARGE SCALE GENOMIC DNA]</scope>
    <source>
        <strain evidence="2 3">DSM 44338</strain>
    </source>
</reference>
<dbReference type="InterPro" id="IPR038332">
    <property type="entry name" value="PPE_sf"/>
</dbReference>
<organism evidence="2 3">
    <name type="scientific">Mycolicibacterium tusciae</name>
    <dbReference type="NCBI Taxonomy" id="75922"/>
    <lineage>
        <taxon>Bacteria</taxon>
        <taxon>Bacillati</taxon>
        <taxon>Actinomycetota</taxon>
        <taxon>Actinomycetes</taxon>
        <taxon>Mycobacteriales</taxon>
        <taxon>Mycobacteriaceae</taxon>
        <taxon>Mycolicibacterium</taxon>
    </lineage>
</organism>